<dbReference type="InterPro" id="IPR036388">
    <property type="entry name" value="WH-like_DNA-bd_sf"/>
</dbReference>
<dbReference type="SMART" id="SM00420">
    <property type="entry name" value="HTH_DEOR"/>
    <property type="match status" value="1"/>
</dbReference>
<sequence>MNEKETVFMEERKQMILNLLQETEKVTVAYLSELFNVSGATIRSDLRDLENEKLLLRTHGGAMRISKSAFEIEPQKRGEATECKEAIAREAVKFIDDGDTIAVDTGSTCYAFAKHLGTKKDLRVVTNDLSIAALLDQFEDVTVYFIGGVIRKHYNCTIGSFGTAPFQDLVVDKAIMGTNSFTLAKGATTPDVGQAEMKKLLVSISDKVFILGSSDKIGRNSFVTFAESNQIDVIITDGAISKAYKESIEDSGIELVIAE</sequence>
<dbReference type="InterPro" id="IPR001034">
    <property type="entry name" value="DeoR_HTH"/>
</dbReference>
<dbReference type="Gene3D" id="3.40.50.1360">
    <property type="match status" value="1"/>
</dbReference>
<dbReference type="GO" id="GO:0003700">
    <property type="term" value="F:DNA-binding transcription factor activity"/>
    <property type="evidence" value="ECO:0007669"/>
    <property type="project" value="InterPro"/>
</dbReference>
<keyword evidence="1" id="KW-0805">Transcription regulation</keyword>
<dbReference type="Pfam" id="PF08220">
    <property type="entry name" value="HTH_DeoR"/>
    <property type="match status" value="1"/>
</dbReference>
<reference evidence="4 5" key="1">
    <citation type="submission" date="2017-11" db="EMBL/GenBank/DDBJ databases">
        <title>Understudied soil microbes with underappreciated capabilities: Untangling the Clostridium saccharolyticum group.</title>
        <authorList>
            <person name="Leschine S."/>
        </authorList>
    </citation>
    <scope>NUCLEOTIDE SEQUENCE [LARGE SCALE GENOMIC DNA]</scope>
    <source>
        <strain evidence="4 5">18A</strain>
    </source>
</reference>
<evidence type="ECO:0000259" key="3">
    <source>
        <dbReference type="PROSITE" id="PS51000"/>
    </source>
</evidence>
<dbReference type="RefSeq" id="WP_100303381.1">
    <property type="nucleotide sequence ID" value="NZ_PGET01000001.1"/>
</dbReference>
<dbReference type="PRINTS" id="PR00037">
    <property type="entry name" value="HTHLACR"/>
</dbReference>
<feature type="domain" description="HTH deoR-type" evidence="3">
    <location>
        <begin position="9"/>
        <end position="64"/>
    </location>
</feature>
<dbReference type="OrthoDB" id="9797223at2"/>
<keyword evidence="2" id="KW-0804">Transcription</keyword>
<proteinExistence type="predicted"/>
<dbReference type="PROSITE" id="PS51000">
    <property type="entry name" value="HTH_DEOR_2"/>
    <property type="match status" value="1"/>
</dbReference>
<dbReference type="Pfam" id="PF00455">
    <property type="entry name" value="DeoRC"/>
    <property type="match status" value="1"/>
</dbReference>
<dbReference type="EMBL" id="PGET01000001">
    <property type="protein sequence ID" value="PJJ26642.1"/>
    <property type="molecule type" value="Genomic_DNA"/>
</dbReference>
<dbReference type="Proteomes" id="UP000231092">
    <property type="component" value="Unassembled WGS sequence"/>
</dbReference>
<dbReference type="SUPFAM" id="SSF100950">
    <property type="entry name" value="NagB/RpiA/CoA transferase-like"/>
    <property type="match status" value="1"/>
</dbReference>
<dbReference type="InterPro" id="IPR037171">
    <property type="entry name" value="NagB/RpiA_transferase-like"/>
</dbReference>
<gene>
    <name evidence="4" type="ORF">H171_0078</name>
</gene>
<comment type="caution">
    <text evidence="4">The sequence shown here is derived from an EMBL/GenBank/DDBJ whole genome shotgun (WGS) entry which is preliminary data.</text>
</comment>
<dbReference type="PANTHER" id="PTHR30363:SF44">
    <property type="entry name" value="AGA OPERON TRANSCRIPTIONAL REPRESSOR-RELATED"/>
    <property type="match status" value="1"/>
</dbReference>
<evidence type="ECO:0000313" key="4">
    <source>
        <dbReference type="EMBL" id="PJJ26642.1"/>
    </source>
</evidence>
<protein>
    <submittedName>
        <fullName evidence="4">DeoR family transcriptional regulator</fullName>
    </submittedName>
</protein>
<dbReference type="SMART" id="SM01134">
    <property type="entry name" value="DeoRC"/>
    <property type="match status" value="1"/>
</dbReference>
<dbReference type="InterPro" id="IPR014036">
    <property type="entry name" value="DeoR-like_C"/>
</dbReference>
<evidence type="ECO:0000256" key="1">
    <source>
        <dbReference type="ARBA" id="ARBA00023015"/>
    </source>
</evidence>
<dbReference type="SUPFAM" id="SSF46785">
    <property type="entry name" value="Winged helix' DNA-binding domain"/>
    <property type="match status" value="1"/>
</dbReference>
<organism evidence="4 5">
    <name type="scientific">[Clostridium] celerecrescens 18A</name>
    <dbReference type="NCBI Taxonomy" id="1286362"/>
    <lineage>
        <taxon>Bacteria</taxon>
        <taxon>Bacillati</taxon>
        <taxon>Bacillota</taxon>
        <taxon>Clostridia</taxon>
        <taxon>Lachnospirales</taxon>
        <taxon>Lachnospiraceae</taxon>
        <taxon>Lacrimispora</taxon>
    </lineage>
</organism>
<accession>A0A2M8YZL9</accession>
<dbReference type="PANTHER" id="PTHR30363">
    <property type="entry name" value="HTH-TYPE TRANSCRIPTIONAL REGULATOR SRLR-RELATED"/>
    <property type="match status" value="1"/>
</dbReference>
<evidence type="ECO:0000256" key="2">
    <source>
        <dbReference type="ARBA" id="ARBA00023163"/>
    </source>
</evidence>
<dbReference type="Gene3D" id="1.10.10.10">
    <property type="entry name" value="Winged helix-like DNA-binding domain superfamily/Winged helix DNA-binding domain"/>
    <property type="match status" value="1"/>
</dbReference>
<name>A0A2M8YZL9_9FIRM</name>
<dbReference type="InterPro" id="IPR050313">
    <property type="entry name" value="Carb_Metab_HTH_regulators"/>
</dbReference>
<dbReference type="AlphaFoldDB" id="A0A2M8YZL9"/>
<dbReference type="InterPro" id="IPR036390">
    <property type="entry name" value="WH_DNA-bd_sf"/>
</dbReference>
<evidence type="ECO:0000313" key="5">
    <source>
        <dbReference type="Proteomes" id="UP000231092"/>
    </source>
</evidence>